<proteinExistence type="predicted"/>
<protein>
    <submittedName>
        <fullName evidence="1">Uncharacterized protein</fullName>
    </submittedName>
</protein>
<dbReference type="EMBL" id="DTFI01000084">
    <property type="protein sequence ID" value="HGI43439.1"/>
    <property type="molecule type" value="Genomic_DNA"/>
</dbReference>
<comment type="caution">
    <text evidence="1">The sequence shown here is derived from an EMBL/GenBank/DDBJ whole genome shotgun (WGS) entry which is preliminary data.</text>
</comment>
<evidence type="ECO:0000313" key="1">
    <source>
        <dbReference type="EMBL" id="HGI43439.1"/>
    </source>
</evidence>
<reference evidence="1" key="1">
    <citation type="journal article" date="2020" name="mSystems">
        <title>Genome- and Community-Level Interaction Insights into Carbon Utilization and Element Cycling Functions of Hydrothermarchaeota in Hydrothermal Sediment.</title>
        <authorList>
            <person name="Zhou Z."/>
            <person name="Liu Y."/>
            <person name="Xu W."/>
            <person name="Pan J."/>
            <person name="Luo Z.H."/>
            <person name="Li M."/>
        </authorList>
    </citation>
    <scope>NUCLEOTIDE SEQUENCE [LARGE SCALE GENOMIC DNA]</scope>
    <source>
        <strain evidence="1">SpSt-735</strain>
    </source>
</reference>
<dbReference type="AlphaFoldDB" id="A0A7C4BAE1"/>
<organism evidence="1">
    <name type="scientific">Thermofilum pendens</name>
    <dbReference type="NCBI Taxonomy" id="2269"/>
    <lineage>
        <taxon>Archaea</taxon>
        <taxon>Thermoproteota</taxon>
        <taxon>Thermoprotei</taxon>
        <taxon>Thermofilales</taxon>
        <taxon>Thermofilaceae</taxon>
        <taxon>Thermofilum</taxon>
    </lineage>
</organism>
<sequence length="64" mass="7475">MVAVEKSLPRCDLLGYTEHGGYPEVMLEDRLLHECEVVENIHSRPLVFYPATLAYLDERHIHMH</sequence>
<accession>A0A7C4BAE1</accession>
<name>A0A7C4BAE1_THEPE</name>
<gene>
    <name evidence="1" type="ORF">ENV17_03525</name>
</gene>